<keyword evidence="2" id="KW-0812">Transmembrane</keyword>
<feature type="compositionally biased region" description="Low complexity" evidence="1">
    <location>
        <begin position="12"/>
        <end position="27"/>
    </location>
</feature>
<feature type="transmembrane region" description="Helical" evidence="2">
    <location>
        <begin position="367"/>
        <end position="386"/>
    </location>
</feature>
<dbReference type="GO" id="GO:0016286">
    <property type="term" value="F:small conductance calcium-activated potassium channel activity"/>
    <property type="evidence" value="ECO:0007669"/>
    <property type="project" value="InterPro"/>
</dbReference>
<evidence type="ECO:0000256" key="1">
    <source>
        <dbReference type="SAM" id="MobiDB-lite"/>
    </source>
</evidence>
<evidence type="ECO:0000313" key="4">
    <source>
        <dbReference type="EMBL" id="VFT79276.1"/>
    </source>
</evidence>
<keyword evidence="5" id="KW-1185">Reference proteome</keyword>
<dbReference type="Proteomes" id="UP000332933">
    <property type="component" value="Unassembled WGS sequence"/>
</dbReference>
<dbReference type="InterPro" id="IPR015449">
    <property type="entry name" value="K_chnl_Ca-activ_SK"/>
</dbReference>
<name>A0A485K6T8_9STRA</name>
<feature type="region of interest" description="Disordered" evidence="1">
    <location>
        <begin position="1"/>
        <end position="39"/>
    </location>
</feature>
<evidence type="ECO:0000313" key="3">
    <source>
        <dbReference type="EMBL" id="KAF0717825.1"/>
    </source>
</evidence>
<dbReference type="EMBL" id="CAADRA010000212">
    <property type="protein sequence ID" value="VFT79276.1"/>
    <property type="molecule type" value="Genomic_DNA"/>
</dbReference>
<reference evidence="4 5" key="1">
    <citation type="submission" date="2019-03" db="EMBL/GenBank/DDBJ databases">
        <authorList>
            <person name="Gaulin E."/>
            <person name="Dumas B."/>
        </authorList>
    </citation>
    <scope>NUCLEOTIDE SEQUENCE [LARGE SCALE GENOMIC DNA]</scope>
    <source>
        <strain evidence="4">CBS 568.67</strain>
    </source>
</reference>
<dbReference type="OrthoDB" id="73653at2759"/>
<reference evidence="3" key="2">
    <citation type="submission" date="2019-06" db="EMBL/GenBank/DDBJ databases">
        <title>Genomics analysis of Aphanomyces spp. identifies a new class of oomycete effector associated with host adaptation.</title>
        <authorList>
            <person name="Gaulin E."/>
        </authorList>
    </citation>
    <scope>NUCLEOTIDE SEQUENCE</scope>
    <source>
        <strain evidence="3">CBS 578.67</strain>
    </source>
</reference>
<keyword evidence="2" id="KW-1133">Transmembrane helix</keyword>
<organism evidence="4 5">
    <name type="scientific">Aphanomyces stellatus</name>
    <dbReference type="NCBI Taxonomy" id="120398"/>
    <lineage>
        <taxon>Eukaryota</taxon>
        <taxon>Sar</taxon>
        <taxon>Stramenopiles</taxon>
        <taxon>Oomycota</taxon>
        <taxon>Saprolegniomycetes</taxon>
        <taxon>Saprolegniales</taxon>
        <taxon>Verrucalvaceae</taxon>
        <taxon>Aphanomyces</taxon>
    </lineage>
</organism>
<accession>A0A485K6T8</accession>
<dbReference type="SUPFAM" id="SSF81324">
    <property type="entry name" value="Voltage-gated potassium channels"/>
    <property type="match status" value="1"/>
</dbReference>
<dbReference type="PANTHER" id="PTHR10153">
    <property type="entry name" value="SMALL CONDUCTANCE CALCIUM-ACTIVATED POTASSIUM CHANNEL"/>
    <property type="match status" value="1"/>
</dbReference>
<evidence type="ECO:0000256" key="2">
    <source>
        <dbReference type="SAM" id="Phobius"/>
    </source>
</evidence>
<gene>
    <name evidence="4" type="primary">Aste57867_2073</name>
    <name evidence="3" type="ORF">As57867_002069</name>
    <name evidence="4" type="ORF">ASTE57867_2073</name>
</gene>
<sequence length="633" mass="71117">MVVLETRATGLRTPRSSTGSMRGSSTTNMPPATKVPDPIAPVETAAPQLTRQRPTRQSLTAILVRSLQRRRESTVKVARKAGRSMSVAIRRASLENVLKFPRRLTRARSTPDARRLSMFLGTVNRREKIVQRFILHMQLGVLQRQTTRMHAADGRAHLTIQARDMEKRVGDWTLDGYYRTKNLQIFLNAMFGLAVALWEMQVSWAASTVGAEADWTAGDGQARALGVTSQSTILKLIVSSSTLVLVCQVVDLYRLFLKEKHGIWGDADSSAAAASPQWDASLLVPLTIEVCILAVHPLPFLEDVVHQAASCIMFVRLYLAARVYRDHADVFKLRKEIIQNCFLHSSSPVFDWALPLKVAFEVKPLRVIVLFFVVILAAFSISIYVLERQYQPLVFTLGNSTWFTFCQLNLHKTDIHAHTWKGRFATAGMIVWGVLFETVLVVAILHKIGLDDKDKLMLSYIQRTEYKNAIERAARRTIRQWMRWRLAVRPPSSPVVGHHPSTIPSSLRRTIIAKSMVVLPAAAKAKQLEAAYWNAVEKLRQTRNAQEIAVQTVADPVLEKLQAIEADLVKIKAAVDQPKCPDCGGLLRSKKASGDDADEQSQHDDTELARLLRRQEEIDAQYTHIQHLLSRVA</sequence>
<evidence type="ECO:0000313" key="5">
    <source>
        <dbReference type="Proteomes" id="UP000332933"/>
    </source>
</evidence>
<dbReference type="GO" id="GO:0016020">
    <property type="term" value="C:membrane"/>
    <property type="evidence" value="ECO:0007669"/>
    <property type="project" value="InterPro"/>
</dbReference>
<proteinExistence type="predicted"/>
<protein>
    <submittedName>
        <fullName evidence="4">Aste57867_2073 protein</fullName>
    </submittedName>
</protein>
<feature type="transmembrane region" description="Helical" evidence="2">
    <location>
        <begin position="424"/>
        <end position="445"/>
    </location>
</feature>
<dbReference type="AlphaFoldDB" id="A0A485K6T8"/>
<dbReference type="EMBL" id="VJMH01000212">
    <property type="protein sequence ID" value="KAF0717825.1"/>
    <property type="molecule type" value="Genomic_DNA"/>
</dbReference>
<keyword evidence="2" id="KW-0472">Membrane</keyword>